<name>A0A8J4E8Z9_9ACTN</name>
<gene>
    <name evidence="1" type="ORF">Voc01_011530</name>
</gene>
<dbReference type="Proteomes" id="UP000635606">
    <property type="component" value="Unassembled WGS sequence"/>
</dbReference>
<keyword evidence="2" id="KW-1185">Reference proteome</keyword>
<comment type="caution">
    <text evidence="1">The sequence shown here is derived from an EMBL/GenBank/DDBJ whole genome shotgun (WGS) entry which is preliminary data.</text>
</comment>
<protein>
    <submittedName>
        <fullName evidence="1">Uncharacterized protein</fullName>
    </submittedName>
</protein>
<sequence length="70" mass="7943">MSEATLAARARALADLRAARQRYVDAQVPMENPDGSSPRWTSDQHMAVLGYVRAWDTFWRAHQSHSEMPS</sequence>
<reference evidence="1" key="1">
    <citation type="submission" date="2021-01" db="EMBL/GenBank/DDBJ databases">
        <title>Whole genome shotgun sequence of Virgisporangium ochraceum NBRC 16418.</title>
        <authorList>
            <person name="Komaki H."/>
            <person name="Tamura T."/>
        </authorList>
    </citation>
    <scope>NUCLEOTIDE SEQUENCE</scope>
    <source>
        <strain evidence="1">NBRC 16418</strain>
    </source>
</reference>
<proteinExistence type="predicted"/>
<dbReference type="EMBL" id="BOPH01000017">
    <property type="protein sequence ID" value="GIJ66236.1"/>
    <property type="molecule type" value="Genomic_DNA"/>
</dbReference>
<evidence type="ECO:0000313" key="1">
    <source>
        <dbReference type="EMBL" id="GIJ66236.1"/>
    </source>
</evidence>
<dbReference type="AlphaFoldDB" id="A0A8J4E8Z9"/>
<evidence type="ECO:0000313" key="2">
    <source>
        <dbReference type="Proteomes" id="UP000635606"/>
    </source>
</evidence>
<dbReference type="RefSeq" id="WP_203926219.1">
    <property type="nucleotide sequence ID" value="NZ_BOPH01000017.1"/>
</dbReference>
<accession>A0A8J4E8Z9</accession>
<organism evidence="1 2">
    <name type="scientific">Virgisporangium ochraceum</name>
    <dbReference type="NCBI Taxonomy" id="65505"/>
    <lineage>
        <taxon>Bacteria</taxon>
        <taxon>Bacillati</taxon>
        <taxon>Actinomycetota</taxon>
        <taxon>Actinomycetes</taxon>
        <taxon>Micromonosporales</taxon>
        <taxon>Micromonosporaceae</taxon>
        <taxon>Virgisporangium</taxon>
    </lineage>
</organism>